<gene>
    <name evidence="1" type="ORF">PM001_LOCUS22685</name>
</gene>
<reference evidence="1" key="1">
    <citation type="submission" date="2024-01" db="EMBL/GenBank/DDBJ databases">
        <authorList>
            <person name="Webb A."/>
        </authorList>
    </citation>
    <scope>NUCLEOTIDE SEQUENCE</scope>
    <source>
        <strain evidence="1">Pm1</strain>
    </source>
</reference>
<dbReference type="Proteomes" id="UP001162060">
    <property type="component" value="Unassembled WGS sequence"/>
</dbReference>
<accession>A0AAV1USN1</accession>
<sequence length="121" mass="13178">MSPRRKRKHVPDTDVARLDTLKPTVLTGGLATRTAVVAVGNIVLAIVEGTSKKGKRRANYNLNLAICNGSDGESDDWILDSVSSRHLVNNASLVQVVRYCELECHLADGEGIKLSRSIAFY</sequence>
<evidence type="ECO:0000313" key="1">
    <source>
        <dbReference type="EMBL" id="CAK7937535.1"/>
    </source>
</evidence>
<evidence type="ECO:0000313" key="2">
    <source>
        <dbReference type="Proteomes" id="UP001162060"/>
    </source>
</evidence>
<dbReference type="AlphaFoldDB" id="A0AAV1USN1"/>
<comment type="caution">
    <text evidence="1">The sequence shown here is derived from an EMBL/GenBank/DDBJ whole genome shotgun (WGS) entry which is preliminary data.</text>
</comment>
<protein>
    <submittedName>
        <fullName evidence="1">Uncharacterized protein</fullName>
    </submittedName>
</protein>
<proteinExistence type="predicted"/>
<name>A0AAV1USN1_9STRA</name>
<dbReference type="EMBL" id="CAKLBY020000227">
    <property type="protein sequence ID" value="CAK7937535.1"/>
    <property type="molecule type" value="Genomic_DNA"/>
</dbReference>
<organism evidence="1 2">
    <name type="scientific">Peronospora matthiolae</name>
    <dbReference type="NCBI Taxonomy" id="2874970"/>
    <lineage>
        <taxon>Eukaryota</taxon>
        <taxon>Sar</taxon>
        <taxon>Stramenopiles</taxon>
        <taxon>Oomycota</taxon>
        <taxon>Peronosporomycetes</taxon>
        <taxon>Peronosporales</taxon>
        <taxon>Peronosporaceae</taxon>
        <taxon>Peronospora</taxon>
    </lineage>
</organism>